<dbReference type="CDD" id="cd00715">
    <property type="entry name" value="GPATase_N"/>
    <property type="match status" value="1"/>
</dbReference>
<dbReference type="GO" id="GO:0006189">
    <property type="term" value="P:'de novo' IMP biosynthetic process"/>
    <property type="evidence" value="ECO:0007669"/>
    <property type="project" value="UniProtKB-UniRule"/>
</dbReference>
<evidence type="ECO:0000256" key="5">
    <source>
        <dbReference type="ARBA" id="ARBA00022755"/>
    </source>
</evidence>
<dbReference type="PROSITE" id="PS51278">
    <property type="entry name" value="GATASE_TYPE_2"/>
    <property type="match status" value="1"/>
</dbReference>
<feature type="binding site" evidence="7 10">
    <location>
        <position position="371"/>
    </location>
    <ligand>
        <name>Mg(2+)</name>
        <dbReference type="ChEBI" id="CHEBI:18420"/>
    </ligand>
</feature>
<gene>
    <name evidence="7" type="primary">purF</name>
    <name evidence="13" type="ORF">DV20_01870</name>
</gene>
<dbReference type="GO" id="GO:0004044">
    <property type="term" value="F:amidophosphoribosyltransferase activity"/>
    <property type="evidence" value="ECO:0007669"/>
    <property type="project" value="UniProtKB-UniRule"/>
</dbReference>
<name>A0A066U9Q6_9PSEU</name>
<evidence type="ECO:0000256" key="3">
    <source>
        <dbReference type="ARBA" id="ARBA00022676"/>
    </source>
</evidence>
<feature type="binding site" evidence="7 10">
    <location>
        <position position="370"/>
    </location>
    <ligand>
        <name>Mg(2+)</name>
        <dbReference type="ChEBI" id="CHEBI:18420"/>
    </ligand>
</feature>
<feature type="binding site" evidence="7 11">
    <location>
        <position position="407"/>
    </location>
    <ligand>
        <name>[4Fe-4S] cluster</name>
        <dbReference type="ChEBI" id="CHEBI:49883"/>
    </ligand>
</feature>
<evidence type="ECO:0000256" key="9">
    <source>
        <dbReference type="PIRSR" id="PIRSR000485-1"/>
    </source>
</evidence>
<keyword evidence="7 10" id="KW-0479">Metal-binding</keyword>
<evidence type="ECO:0000256" key="4">
    <source>
        <dbReference type="ARBA" id="ARBA00022679"/>
    </source>
</evidence>
<dbReference type="GO" id="GO:0051539">
    <property type="term" value="F:4 iron, 4 sulfur cluster binding"/>
    <property type="evidence" value="ECO:0007669"/>
    <property type="project" value="UniProtKB-KW"/>
</dbReference>
<sequence length="508" mass="54174">MVSDPQLVSDQPEPEPREECGVFGVWAPGEEVAKLTYYGLYALQHRGQEAAGISVSDGSQIVVFKDLGLVSQVFDEQILQSLQGHIAVGHCRYSTTGATIWENAQPIFRTTETGSGLSFAHNGNLVNTAELRERTIEAGLKPHAGLTGSSSDSDLICGLLAANAADKGIEAAAMELLPTLKGAFCLVFSDENTLYAARDPHGVHPLVLGRLERGWVVSSETAGLDIVGASFVREVEPGELIAIDAAGLRSSRFANPDPKGCVFEYVYLARPDTTIAGRGVHATRVEIGRRLAHEQPVEADLVMPVPESGTPAAIGYAQGSGIPYGTGLVKNAYVGRTFIQPSQTIRQLGIRLKLNPLRDVIRGKRLVVVDDSIVRGNTQRALVRMLREAGALEVHVRIASPPVRWPCFYGIDFASRAELVANGVDLDGIRRSIGADSLGYISLDGLVAAAEQPKSRLCTACFSGEYPIPLPEDALIGKHLLESLDAVNGAATPVSPAGYGAEDAVRRP</sequence>
<dbReference type="Pfam" id="PF13522">
    <property type="entry name" value="GATase_6"/>
    <property type="match status" value="1"/>
</dbReference>
<evidence type="ECO:0000256" key="7">
    <source>
        <dbReference type="HAMAP-Rule" id="MF_01931"/>
    </source>
</evidence>
<dbReference type="PIRSF" id="PIRSF000485">
    <property type="entry name" value="Amd_phspho_trans"/>
    <property type="match status" value="1"/>
</dbReference>
<dbReference type="SUPFAM" id="SSF53271">
    <property type="entry name" value="PRTase-like"/>
    <property type="match status" value="1"/>
</dbReference>
<dbReference type="NCBIfam" id="TIGR01134">
    <property type="entry name" value="purF"/>
    <property type="match status" value="1"/>
</dbReference>
<evidence type="ECO:0000256" key="2">
    <source>
        <dbReference type="ARBA" id="ARBA00010138"/>
    </source>
</evidence>
<evidence type="ECO:0000256" key="11">
    <source>
        <dbReference type="PIRSR" id="PIRSR000485-3"/>
    </source>
</evidence>
<dbReference type="RefSeq" id="WP_043775803.1">
    <property type="nucleotide sequence ID" value="NZ_JMQI01000003.1"/>
</dbReference>
<dbReference type="AlphaFoldDB" id="A0A066U9Q6"/>
<dbReference type="HAMAP" id="MF_01931">
    <property type="entry name" value="PurF"/>
    <property type="match status" value="1"/>
</dbReference>
<dbReference type="InterPro" id="IPR005854">
    <property type="entry name" value="PurF"/>
</dbReference>
<evidence type="ECO:0000256" key="8">
    <source>
        <dbReference type="PIRNR" id="PIRNR000485"/>
    </source>
</evidence>
<dbReference type="EC" id="2.4.2.14" evidence="7"/>
<keyword evidence="7" id="KW-0004">4Fe-4S</keyword>
<comment type="caution">
    <text evidence="13">The sequence shown here is derived from an EMBL/GenBank/DDBJ whole genome shotgun (WGS) entry which is preliminary data.</text>
</comment>
<keyword evidence="7 10" id="KW-0460">Magnesium</keyword>
<dbReference type="OrthoDB" id="9801213at2"/>
<comment type="function">
    <text evidence="7">Catalyzes the formation of phosphoribosylamine from phosphoribosylpyrophosphate (PRPP) and glutamine.</text>
</comment>
<dbReference type="InterPro" id="IPR029057">
    <property type="entry name" value="PRTase-like"/>
</dbReference>
<dbReference type="PANTHER" id="PTHR11907">
    <property type="entry name" value="AMIDOPHOSPHORIBOSYLTRANSFERASE"/>
    <property type="match status" value="1"/>
</dbReference>
<keyword evidence="7 11" id="KW-0411">Iron-sulfur</keyword>
<dbReference type="InterPro" id="IPR029055">
    <property type="entry name" value="Ntn_hydrolases_N"/>
</dbReference>
<dbReference type="Proteomes" id="UP000027345">
    <property type="component" value="Unassembled WGS sequence"/>
</dbReference>
<feature type="binding site" evidence="7 11">
    <location>
        <position position="461"/>
    </location>
    <ligand>
        <name>[4Fe-4S] cluster</name>
        <dbReference type="ChEBI" id="CHEBI:49883"/>
    </ligand>
</feature>
<comment type="cofactor">
    <cofactor evidence="7 10">
        <name>Mg(2+)</name>
        <dbReference type="ChEBI" id="CHEBI:18420"/>
    </cofactor>
    <text evidence="7 10">Binds 1 Mg(2+) ion per subunit.</text>
</comment>
<evidence type="ECO:0000256" key="10">
    <source>
        <dbReference type="PIRSR" id="PIRSR000485-2"/>
    </source>
</evidence>
<keyword evidence="4 7" id="KW-0808">Transferase</keyword>
<dbReference type="CDD" id="cd06223">
    <property type="entry name" value="PRTases_typeI"/>
    <property type="match status" value="1"/>
</dbReference>
<keyword evidence="6 7" id="KW-0315">Glutamine amidotransferase</keyword>
<comment type="catalytic activity">
    <reaction evidence="7 8">
        <text>5-phospho-beta-D-ribosylamine + L-glutamate + diphosphate = 5-phospho-alpha-D-ribose 1-diphosphate + L-glutamine + H2O</text>
        <dbReference type="Rhea" id="RHEA:14905"/>
        <dbReference type="ChEBI" id="CHEBI:15377"/>
        <dbReference type="ChEBI" id="CHEBI:29985"/>
        <dbReference type="ChEBI" id="CHEBI:33019"/>
        <dbReference type="ChEBI" id="CHEBI:58017"/>
        <dbReference type="ChEBI" id="CHEBI:58359"/>
        <dbReference type="ChEBI" id="CHEBI:58681"/>
        <dbReference type="EC" id="2.4.2.14"/>
    </reaction>
</comment>
<keyword evidence="7 11" id="KW-0408">Iron</keyword>
<dbReference type="InterPro" id="IPR017932">
    <property type="entry name" value="GATase_2_dom"/>
</dbReference>
<dbReference type="eggNOG" id="COG0034">
    <property type="taxonomic scope" value="Bacteria"/>
</dbReference>
<accession>A0A066U9Q6</accession>
<dbReference type="InterPro" id="IPR000836">
    <property type="entry name" value="PRTase_dom"/>
</dbReference>
<dbReference type="EMBL" id="JMQI01000003">
    <property type="protein sequence ID" value="KDN23830.1"/>
    <property type="molecule type" value="Genomic_DNA"/>
</dbReference>
<dbReference type="GO" id="GO:0009113">
    <property type="term" value="P:purine nucleobase biosynthetic process"/>
    <property type="evidence" value="ECO:0007669"/>
    <property type="project" value="UniProtKB-UniRule"/>
</dbReference>
<evidence type="ECO:0000313" key="13">
    <source>
        <dbReference type="EMBL" id="KDN23830.1"/>
    </source>
</evidence>
<feature type="active site" description="Nucleophile" evidence="7 9">
    <location>
        <position position="20"/>
    </location>
</feature>
<feature type="binding site" evidence="7 11">
    <location>
        <position position="261"/>
    </location>
    <ligand>
        <name>[4Fe-4S] cluster</name>
        <dbReference type="ChEBI" id="CHEBI:49883"/>
    </ligand>
</feature>
<comment type="cofactor">
    <cofactor evidence="7 11">
        <name>[4Fe-4S] cluster</name>
        <dbReference type="ChEBI" id="CHEBI:49883"/>
    </cofactor>
    <text evidence="7 11">Binds 1 [4Fe-4S] cluster per subunit.</text>
</comment>
<feature type="binding site" evidence="7 11">
    <location>
        <position position="458"/>
    </location>
    <ligand>
        <name>[4Fe-4S] cluster</name>
        <dbReference type="ChEBI" id="CHEBI:49883"/>
    </ligand>
</feature>
<comment type="similarity">
    <text evidence="2 7 8">In the C-terminal section; belongs to the purine/pyrimidine phosphoribosyltransferase family.</text>
</comment>
<evidence type="ECO:0000259" key="12">
    <source>
        <dbReference type="PROSITE" id="PS51278"/>
    </source>
</evidence>
<keyword evidence="14" id="KW-1185">Reference proteome</keyword>
<proteinExistence type="inferred from homology"/>
<dbReference type="Gene3D" id="3.40.50.2020">
    <property type="match status" value="1"/>
</dbReference>
<feature type="binding site" evidence="7 10">
    <location>
        <position position="308"/>
    </location>
    <ligand>
        <name>Mg(2+)</name>
        <dbReference type="ChEBI" id="CHEBI:18420"/>
    </ligand>
</feature>
<keyword evidence="5 7" id="KW-0658">Purine biosynthesis</keyword>
<dbReference type="SUPFAM" id="SSF56235">
    <property type="entry name" value="N-terminal nucleophile aminohydrolases (Ntn hydrolases)"/>
    <property type="match status" value="1"/>
</dbReference>
<reference evidence="13 14" key="1">
    <citation type="submission" date="2014-05" db="EMBL/GenBank/DDBJ databases">
        <title>Draft genome sequence of Amycolatopsis rifamycinica DSM 46095.</title>
        <authorList>
            <person name="Lal R."/>
            <person name="Saxena A."/>
            <person name="Kumari R."/>
            <person name="Mukherjee U."/>
            <person name="Singh P."/>
            <person name="Sangwan N."/>
            <person name="Mahato N.K."/>
        </authorList>
    </citation>
    <scope>NUCLEOTIDE SEQUENCE [LARGE SCALE GENOMIC DNA]</scope>
    <source>
        <strain evidence="13 14">DSM 46095</strain>
    </source>
</reference>
<evidence type="ECO:0000313" key="14">
    <source>
        <dbReference type="Proteomes" id="UP000027345"/>
    </source>
</evidence>
<evidence type="ECO:0000256" key="6">
    <source>
        <dbReference type="ARBA" id="ARBA00022962"/>
    </source>
</evidence>
<dbReference type="STRING" id="287986.DV20_01870"/>
<comment type="pathway">
    <text evidence="1 7 8">Purine metabolism; IMP biosynthesis via de novo pathway; N(1)-(5-phospho-D-ribosyl)glycinamide from 5-phospho-alpha-D-ribose 1-diphosphate: step 1/2.</text>
</comment>
<protein>
    <recommendedName>
        <fullName evidence="7">Amidophosphoribosyltransferase</fullName>
        <shortName evidence="7">ATase</shortName>
        <ecNumber evidence="7">2.4.2.14</ecNumber>
    </recommendedName>
    <alternativeName>
        <fullName evidence="7">Glutamine phosphoribosylpyrophosphate amidotransferase</fullName>
        <shortName evidence="7">GPATase</shortName>
    </alternativeName>
</protein>
<dbReference type="InterPro" id="IPR035584">
    <property type="entry name" value="PurF_N"/>
</dbReference>
<organism evidence="13 14">
    <name type="scientific">Amycolatopsis rifamycinica</name>
    <dbReference type="NCBI Taxonomy" id="287986"/>
    <lineage>
        <taxon>Bacteria</taxon>
        <taxon>Bacillati</taxon>
        <taxon>Actinomycetota</taxon>
        <taxon>Actinomycetes</taxon>
        <taxon>Pseudonocardiales</taxon>
        <taxon>Pseudonocardiaceae</taxon>
        <taxon>Amycolatopsis</taxon>
    </lineage>
</organism>
<dbReference type="UniPathway" id="UPA00074">
    <property type="reaction ID" value="UER00124"/>
</dbReference>
<evidence type="ECO:0000256" key="1">
    <source>
        <dbReference type="ARBA" id="ARBA00005209"/>
    </source>
</evidence>
<keyword evidence="3 7" id="KW-0328">Glycosyltransferase</keyword>
<dbReference type="GO" id="GO:0000287">
    <property type="term" value="F:magnesium ion binding"/>
    <property type="evidence" value="ECO:0007669"/>
    <property type="project" value="UniProtKB-UniRule"/>
</dbReference>
<feature type="domain" description="Glutamine amidotransferase type-2" evidence="12">
    <location>
        <begin position="20"/>
        <end position="246"/>
    </location>
</feature>
<dbReference type="Gene3D" id="3.60.20.10">
    <property type="entry name" value="Glutamine Phosphoribosylpyrophosphate, subunit 1, domain 1"/>
    <property type="match status" value="1"/>
</dbReference>